<protein>
    <submittedName>
        <fullName evidence="5">Alpha/beta hydrolase</fullName>
    </submittedName>
</protein>
<name>A0ABV8HZA8_9ACTN</name>
<dbReference type="EMBL" id="JBHSBB010000050">
    <property type="protein sequence ID" value="MFC4036432.1"/>
    <property type="molecule type" value="Genomic_DNA"/>
</dbReference>
<evidence type="ECO:0000256" key="3">
    <source>
        <dbReference type="ARBA" id="ARBA00022801"/>
    </source>
</evidence>
<gene>
    <name evidence="5" type="ORF">ACFO3J_34085</name>
</gene>
<feature type="domain" description="Peptidase S33 tripeptidyl aminopeptidase-like C-terminal" evidence="4">
    <location>
        <begin position="375"/>
        <end position="477"/>
    </location>
</feature>
<dbReference type="PANTHER" id="PTHR43248:SF29">
    <property type="entry name" value="TRIPEPTIDYL AMINOPEPTIDASE"/>
    <property type="match status" value="1"/>
</dbReference>
<reference evidence="6" key="1">
    <citation type="journal article" date="2019" name="Int. J. Syst. Evol. Microbiol.">
        <title>The Global Catalogue of Microorganisms (GCM) 10K type strain sequencing project: providing services to taxonomists for standard genome sequencing and annotation.</title>
        <authorList>
            <consortium name="The Broad Institute Genomics Platform"/>
            <consortium name="The Broad Institute Genome Sequencing Center for Infectious Disease"/>
            <person name="Wu L."/>
            <person name="Ma J."/>
        </authorList>
    </citation>
    <scope>NUCLEOTIDE SEQUENCE [LARGE SCALE GENOMIC DNA]</scope>
    <source>
        <strain evidence="6">CGMCC 4.7237</strain>
    </source>
</reference>
<evidence type="ECO:0000256" key="1">
    <source>
        <dbReference type="ARBA" id="ARBA00010088"/>
    </source>
</evidence>
<comment type="caution">
    <text evidence="5">The sequence shown here is derived from an EMBL/GenBank/DDBJ whole genome shotgun (WGS) entry which is preliminary data.</text>
</comment>
<keyword evidence="6" id="KW-1185">Reference proteome</keyword>
<accession>A0ABV8HZA8</accession>
<dbReference type="Pfam" id="PF08386">
    <property type="entry name" value="Abhydrolase_4"/>
    <property type="match status" value="1"/>
</dbReference>
<dbReference type="PANTHER" id="PTHR43248">
    <property type="entry name" value="2-SUCCINYL-6-HYDROXY-2,4-CYCLOHEXADIENE-1-CARBOXYLATE SYNTHASE"/>
    <property type="match status" value="1"/>
</dbReference>
<keyword evidence="2" id="KW-0732">Signal</keyword>
<evidence type="ECO:0000313" key="5">
    <source>
        <dbReference type="EMBL" id="MFC4036432.1"/>
    </source>
</evidence>
<keyword evidence="3 5" id="KW-0378">Hydrolase</keyword>
<evidence type="ECO:0000259" key="4">
    <source>
        <dbReference type="Pfam" id="PF08386"/>
    </source>
</evidence>
<dbReference type="InterPro" id="IPR029058">
    <property type="entry name" value="AB_hydrolase_fold"/>
</dbReference>
<dbReference type="Gene3D" id="3.40.50.1820">
    <property type="entry name" value="alpha/beta hydrolase"/>
    <property type="match status" value="1"/>
</dbReference>
<dbReference type="RefSeq" id="WP_386438112.1">
    <property type="nucleotide sequence ID" value="NZ_JBHSBB010000050.1"/>
</dbReference>
<dbReference type="GO" id="GO:0016787">
    <property type="term" value="F:hydrolase activity"/>
    <property type="evidence" value="ECO:0007669"/>
    <property type="project" value="UniProtKB-KW"/>
</dbReference>
<proteinExistence type="inferred from homology"/>
<comment type="similarity">
    <text evidence="1">Belongs to the peptidase S33 family.</text>
</comment>
<evidence type="ECO:0000256" key="2">
    <source>
        <dbReference type="ARBA" id="ARBA00022729"/>
    </source>
</evidence>
<organism evidence="5 6">
    <name type="scientific">Streptomyces polygonati</name>
    <dbReference type="NCBI Taxonomy" id="1617087"/>
    <lineage>
        <taxon>Bacteria</taxon>
        <taxon>Bacillati</taxon>
        <taxon>Actinomycetota</taxon>
        <taxon>Actinomycetes</taxon>
        <taxon>Kitasatosporales</taxon>
        <taxon>Streptomycetaceae</taxon>
        <taxon>Streptomyces</taxon>
    </lineage>
</organism>
<dbReference type="InterPro" id="IPR013595">
    <property type="entry name" value="Pept_S33_TAP-like_C"/>
</dbReference>
<sequence>MTLGLLLATAPVTGAVADDHGADLTGFYRQRVNWSTCQDDQAPAKARCGTVSVPLDYKHPGDTTIDIAVSRLPATGPGLRLGSLAVNFGGPGVSGITELDARSKELAELNRRYDLIGFDPRGVARSAPVNCGDLSEVTDPEQLAKACEHTSGWLLPWVGTPNAARDLDVVRQAVGDDRLAYLGFSYGARLGAVYAHEFPDRVGRIVLDGVPDPRLDAVGTALGQARAFQKALNDFAADCAAHQCPLPGRTAAEVMAGITADARKLTTGPLTTEAGSLDRSGYLQGLQNALYSKDTWPYLRQALGGLRRGDGNLMMQLAYPEEFGSQAVRRAVTDPAGAPAANAQTAKIAIDCRDTSERRTARQIRAYDARFAAASPLFGRDIQATLLACAGWPRGDDSSRHVTARDAPQMLMVGTTGDPATPYAGARGMARSLANGSRVLTYRGEGHGAYFAHSGCVRTTVDAYLLEGELPRPGAVC</sequence>
<dbReference type="SUPFAM" id="SSF53474">
    <property type="entry name" value="alpha/beta-Hydrolases"/>
    <property type="match status" value="1"/>
</dbReference>
<evidence type="ECO:0000313" key="6">
    <source>
        <dbReference type="Proteomes" id="UP001595765"/>
    </source>
</evidence>
<dbReference type="InterPro" id="IPR051601">
    <property type="entry name" value="Serine_prot/Carboxylest_S33"/>
</dbReference>
<dbReference type="Proteomes" id="UP001595765">
    <property type="component" value="Unassembled WGS sequence"/>
</dbReference>